<dbReference type="EMBL" id="BPVZ01000137">
    <property type="protein sequence ID" value="GKV39860.1"/>
    <property type="molecule type" value="Genomic_DNA"/>
</dbReference>
<reference evidence="1 2" key="1">
    <citation type="journal article" date="2021" name="Commun. Biol.">
        <title>The genome of Shorea leprosula (Dipterocarpaceae) highlights the ecological relevance of drought in aseasonal tropical rainforests.</title>
        <authorList>
            <person name="Ng K.K.S."/>
            <person name="Kobayashi M.J."/>
            <person name="Fawcett J.A."/>
            <person name="Hatakeyama M."/>
            <person name="Paape T."/>
            <person name="Ng C.H."/>
            <person name="Ang C.C."/>
            <person name="Tnah L.H."/>
            <person name="Lee C.T."/>
            <person name="Nishiyama T."/>
            <person name="Sese J."/>
            <person name="O'Brien M.J."/>
            <person name="Copetti D."/>
            <person name="Mohd Noor M.I."/>
            <person name="Ong R.C."/>
            <person name="Putra M."/>
            <person name="Sireger I.Z."/>
            <person name="Indrioko S."/>
            <person name="Kosugi Y."/>
            <person name="Izuno A."/>
            <person name="Isagi Y."/>
            <person name="Lee S.L."/>
            <person name="Shimizu K.K."/>
        </authorList>
    </citation>
    <scope>NUCLEOTIDE SEQUENCE [LARGE SCALE GENOMIC DNA]</scope>
    <source>
        <strain evidence="1">214</strain>
    </source>
</reference>
<evidence type="ECO:0000313" key="2">
    <source>
        <dbReference type="Proteomes" id="UP001054252"/>
    </source>
</evidence>
<keyword evidence="2" id="KW-1185">Reference proteome</keyword>
<name>A0AAV5LQW1_9ROSI</name>
<accession>A0AAV5LQW1</accession>
<evidence type="ECO:0000313" key="1">
    <source>
        <dbReference type="EMBL" id="GKV39860.1"/>
    </source>
</evidence>
<dbReference type="AlphaFoldDB" id="A0AAV5LQW1"/>
<proteinExistence type="predicted"/>
<comment type="caution">
    <text evidence="1">The sequence shown here is derived from an EMBL/GenBank/DDBJ whole genome shotgun (WGS) entry which is preliminary data.</text>
</comment>
<sequence>MSATSFYRIFPQNSFTKFSTRTWTSMISSCGLVCTLWQSLIKLVYHRHKSTAPGLWLLPPKIDRKRQYCRIVNTL</sequence>
<protein>
    <submittedName>
        <fullName evidence="1">Uncharacterized protein</fullName>
    </submittedName>
</protein>
<dbReference type="Proteomes" id="UP001054252">
    <property type="component" value="Unassembled WGS sequence"/>
</dbReference>
<organism evidence="1 2">
    <name type="scientific">Rubroshorea leprosula</name>
    <dbReference type="NCBI Taxonomy" id="152421"/>
    <lineage>
        <taxon>Eukaryota</taxon>
        <taxon>Viridiplantae</taxon>
        <taxon>Streptophyta</taxon>
        <taxon>Embryophyta</taxon>
        <taxon>Tracheophyta</taxon>
        <taxon>Spermatophyta</taxon>
        <taxon>Magnoliopsida</taxon>
        <taxon>eudicotyledons</taxon>
        <taxon>Gunneridae</taxon>
        <taxon>Pentapetalae</taxon>
        <taxon>rosids</taxon>
        <taxon>malvids</taxon>
        <taxon>Malvales</taxon>
        <taxon>Dipterocarpaceae</taxon>
        <taxon>Rubroshorea</taxon>
    </lineage>
</organism>
<gene>
    <name evidence="1" type="ORF">SLEP1_g47566</name>
</gene>